<evidence type="ECO:0000313" key="3">
    <source>
        <dbReference type="Proteomes" id="UP000004691"/>
    </source>
</evidence>
<dbReference type="HOGENOM" id="CLU_042635_0_0_11"/>
<feature type="domain" description="THIF-type NAD/FAD binding fold" evidence="1">
    <location>
        <begin position="124"/>
        <end position="339"/>
    </location>
</feature>
<dbReference type="SUPFAM" id="SSF69572">
    <property type="entry name" value="Activating enzymes of the ubiquitin-like proteins"/>
    <property type="match status" value="1"/>
</dbReference>
<reference evidence="2 3" key="1">
    <citation type="submission" date="2012-01" db="EMBL/GenBank/DDBJ databases">
        <title>Improved High-Quality Draft sequence of Saccharomonospora xinjiangensis XJ-54.</title>
        <authorList>
            <consortium name="US DOE Joint Genome Institute"/>
            <person name="Lucas S."/>
            <person name="Han J."/>
            <person name="Lapidus A."/>
            <person name="Cheng J.-F."/>
            <person name="Goodwin L."/>
            <person name="Pitluck S."/>
            <person name="Peters L."/>
            <person name="Mikhailova N."/>
            <person name="Teshima H."/>
            <person name="Detter J.C."/>
            <person name="Han C."/>
            <person name="Tapia R."/>
            <person name="Land M."/>
            <person name="Hauser L."/>
            <person name="Kyrpides N."/>
            <person name="Ivanova N."/>
            <person name="Pagani I."/>
            <person name="Brambilla E.-M."/>
            <person name="Klenk H.-P."/>
            <person name="Woyke T."/>
        </authorList>
    </citation>
    <scope>NUCLEOTIDE SEQUENCE [LARGE SCALE GENOMIC DNA]</scope>
    <source>
        <strain evidence="2 3">XJ-54</strain>
    </source>
</reference>
<gene>
    <name evidence="2" type="ORF">SacxiDRAFT_1232</name>
</gene>
<dbReference type="InterPro" id="IPR000594">
    <property type="entry name" value="ThiF_NAD_FAD-bd"/>
</dbReference>
<name>I0V034_9PSEU</name>
<protein>
    <submittedName>
        <fullName evidence="2">Dinucleotide-utilizing enzyme possibly involved in molybdopterin or thiamin biosynthesis</fullName>
    </submittedName>
</protein>
<organism evidence="2 3">
    <name type="scientific">Saccharomonospora xinjiangensis XJ-54</name>
    <dbReference type="NCBI Taxonomy" id="882086"/>
    <lineage>
        <taxon>Bacteria</taxon>
        <taxon>Bacillati</taxon>
        <taxon>Actinomycetota</taxon>
        <taxon>Actinomycetes</taxon>
        <taxon>Pseudonocardiales</taxon>
        <taxon>Pseudonocardiaceae</taxon>
        <taxon>Saccharomonospora</taxon>
    </lineage>
</organism>
<dbReference type="InterPro" id="IPR035985">
    <property type="entry name" value="Ubiquitin-activating_enz"/>
</dbReference>
<dbReference type="RefSeq" id="WP_006237609.1">
    <property type="nucleotide sequence ID" value="NZ_JH636049.1"/>
</dbReference>
<proteinExistence type="predicted"/>
<dbReference type="EMBL" id="JH636049">
    <property type="protein sequence ID" value="EID53487.1"/>
    <property type="molecule type" value="Genomic_DNA"/>
</dbReference>
<dbReference type="Pfam" id="PF00899">
    <property type="entry name" value="ThiF"/>
    <property type="match status" value="1"/>
</dbReference>
<dbReference type="OrthoDB" id="4426339at2"/>
<sequence>MTGSPSGIVSRVPLPRRPRLRAGLPVVQRRTNEIQIGLDARHAVIATDLPPILVDVLRGLDGRRSTDTLLSLVRGEHADRLKAMLWSLAQRGLVEDAEGSAHRSGLPVSPSGIAPDSAARRSFGVHGGGRLGAAVTALLAGAGVARLCLAADGVVGKSDVGSGFHDDDVGRDRTSALANVARRLHPDVRIGRLRPGSASTELVILTDAVVPAPEVVTDLVAWGVPHLVARVRDGIGIVGPLVVPGRSSCLRCADLHRAGRDSCWPRIAGQLAGRYQEADITSVYGTAALAVGQAARALSVTLGTPSAQPPPTWNATLELDCVTGVVTRREWPPHPRCQCGAPQRRAGH</sequence>
<accession>I0V034</accession>
<evidence type="ECO:0000313" key="2">
    <source>
        <dbReference type="EMBL" id="EID53487.1"/>
    </source>
</evidence>
<dbReference type="eggNOG" id="COG0476">
    <property type="taxonomic scope" value="Bacteria"/>
</dbReference>
<dbReference type="GO" id="GO:0008641">
    <property type="term" value="F:ubiquitin-like modifier activating enzyme activity"/>
    <property type="evidence" value="ECO:0007669"/>
    <property type="project" value="InterPro"/>
</dbReference>
<dbReference type="Gene3D" id="3.40.50.720">
    <property type="entry name" value="NAD(P)-binding Rossmann-like Domain"/>
    <property type="match status" value="1"/>
</dbReference>
<keyword evidence="3" id="KW-1185">Reference proteome</keyword>
<evidence type="ECO:0000259" key="1">
    <source>
        <dbReference type="Pfam" id="PF00899"/>
    </source>
</evidence>
<dbReference type="STRING" id="882086.SacxiDRAFT_1232"/>
<dbReference type="AlphaFoldDB" id="I0V034"/>
<dbReference type="Proteomes" id="UP000004691">
    <property type="component" value="Unassembled WGS sequence"/>
</dbReference>